<dbReference type="Proteomes" id="UP000521676">
    <property type="component" value="Unassembled WGS sequence"/>
</dbReference>
<evidence type="ECO:0000313" key="3">
    <source>
        <dbReference type="EMBL" id="NWJ47537.1"/>
    </source>
</evidence>
<dbReference type="RefSeq" id="WP_341471332.1">
    <property type="nucleotide sequence ID" value="NZ_CP128400.1"/>
</dbReference>
<evidence type="ECO:0000256" key="1">
    <source>
        <dbReference type="SAM" id="Phobius"/>
    </source>
</evidence>
<organism evidence="3 5">
    <name type="scientific">Candidatus Chlorohelix allophototropha</name>
    <dbReference type="NCBI Taxonomy" id="3003348"/>
    <lineage>
        <taxon>Bacteria</taxon>
        <taxon>Bacillati</taxon>
        <taxon>Chloroflexota</taxon>
        <taxon>Chloroflexia</taxon>
        <taxon>Candidatus Chloroheliales</taxon>
        <taxon>Candidatus Chloroheliaceae</taxon>
        <taxon>Candidatus Chlorohelix</taxon>
    </lineage>
</organism>
<dbReference type="AlphaFoldDB" id="A0A8T7M5Z1"/>
<evidence type="ECO:0000313" key="4">
    <source>
        <dbReference type="EMBL" id="WJW69448.1"/>
    </source>
</evidence>
<name>A0A8T7M5Z1_9CHLR</name>
<keyword evidence="1" id="KW-0812">Transmembrane</keyword>
<feature type="transmembrane region" description="Helical" evidence="1">
    <location>
        <begin position="60"/>
        <end position="82"/>
    </location>
</feature>
<feature type="domain" description="2TM" evidence="2">
    <location>
        <begin position="17"/>
        <end position="96"/>
    </location>
</feature>
<dbReference type="Pfam" id="PF13239">
    <property type="entry name" value="2TM"/>
    <property type="match status" value="1"/>
</dbReference>
<evidence type="ECO:0000313" key="5">
    <source>
        <dbReference type="Proteomes" id="UP000521676"/>
    </source>
</evidence>
<evidence type="ECO:0000313" key="6">
    <source>
        <dbReference type="Proteomes" id="UP001431572"/>
    </source>
</evidence>
<keyword evidence="1" id="KW-1133">Transmembrane helix</keyword>
<dbReference type="Proteomes" id="UP001431572">
    <property type="component" value="Chromosome 2"/>
</dbReference>
<reference evidence="4" key="2">
    <citation type="journal article" date="2024" name="Nature">
        <title>Anoxygenic phototroph of the Chloroflexota uses a type I reaction centre.</title>
        <authorList>
            <person name="Tsuji J.M."/>
            <person name="Shaw N.A."/>
            <person name="Nagashima S."/>
            <person name="Venkiteswaran J.J."/>
            <person name="Schiff S.L."/>
            <person name="Watanabe T."/>
            <person name="Fukui M."/>
            <person name="Hanada S."/>
            <person name="Tank M."/>
            <person name="Neufeld J.D."/>
        </authorList>
    </citation>
    <scope>NUCLEOTIDE SEQUENCE</scope>
    <source>
        <strain evidence="4">L227-S17</strain>
    </source>
</reference>
<keyword evidence="1" id="KW-0472">Membrane</keyword>
<keyword evidence="6" id="KW-1185">Reference proteome</keyword>
<sequence length="115" mass="13386">MYNYDPTRVQYETAYRQAERRVKAKVGFYWHLASYLVVNGLLIGIYLLTALAASGLYYPWFIWPLAGWGIGLVFNFLAVFIFGDGTYNTNRMIDEEMRKMGVTNYPTYQTPTDQK</sequence>
<gene>
    <name evidence="3" type="ORF">HXX08_16890</name>
    <name evidence="4" type="ORF">OZ401_003060</name>
</gene>
<evidence type="ECO:0000259" key="2">
    <source>
        <dbReference type="Pfam" id="PF13239"/>
    </source>
</evidence>
<proteinExistence type="predicted"/>
<dbReference type="InterPro" id="IPR025698">
    <property type="entry name" value="2TM_dom"/>
</dbReference>
<dbReference type="EMBL" id="JACATZ010000003">
    <property type="protein sequence ID" value="NWJ47537.1"/>
    <property type="molecule type" value="Genomic_DNA"/>
</dbReference>
<dbReference type="EMBL" id="CP128400">
    <property type="protein sequence ID" value="WJW69448.1"/>
    <property type="molecule type" value="Genomic_DNA"/>
</dbReference>
<reference evidence="3 5" key="1">
    <citation type="submission" date="2020-06" db="EMBL/GenBank/DDBJ databases">
        <title>Anoxygenic phototrophic Chloroflexota member uses a Type I reaction center.</title>
        <authorList>
            <person name="Tsuji J.M."/>
            <person name="Shaw N.A."/>
            <person name="Nagashima S."/>
            <person name="Venkiteswaran J."/>
            <person name="Schiff S.L."/>
            <person name="Hanada S."/>
            <person name="Tank M."/>
            <person name="Neufeld J.D."/>
        </authorList>
    </citation>
    <scope>NUCLEOTIDE SEQUENCE [LARGE SCALE GENOMIC DNA]</scope>
    <source>
        <strain evidence="3">L227-S17</strain>
    </source>
</reference>
<feature type="transmembrane region" description="Helical" evidence="1">
    <location>
        <begin position="26"/>
        <end position="48"/>
    </location>
</feature>
<accession>A0A8T7M5Z1</accession>
<protein>
    <submittedName>
        <fullName evidence="3">2TM domain-containing protein</fullName>
    </submittedName>
</protein>